<keyword evidence="1" id="KW-0812">Transmembrane</keyword>
<accession>A0A4R3MS43</accession>
<keyword evidence="1" id="KW-1133">Transmembrane helix</keyword>
<feature type="transmembrane region" description="Helical" evidence="1">
    <location>
        <begin position="32"/>
        <end position="52"/>
    </location>
</feature>
<dbReference type="PANTHER" id="PTHR45138:SF9">
    <property type="entry name" value="DIGUANYLATE CYCLASE DGCM-RELATED"/>
    <property type="match status" value="1"/>
</dbReference>
<organism evidence="3 4">
    <name type="scientific">Natranaerovirga pectinivora</name>
    <dbReference type="NCBI Taxonomy" id="682400"/>
    <lineage>
        <taxon>Bacteria</taxon>
        <taxon>Bacillati</taxon>
        <taxon>Bacillota</taxon>
        <taxon>Clostridia</taxon>
        <taxon>Lachnospirales</taxon>
        <taxon>Natranaerovirgaceae</taxon>
        <taxon>Natranaerovirga</taxon>
    </lineage>
</organism>
<dbReference type="FunFam" id="3.30.70.270:FF:000001">
    <property type="entry name" value="Diguanylate cyclase domain protein"/>
    <property type="match status" value="1"/>
</dbReference>
<dbReference type="SUPFAM" id="SSF55073">
    <property type="entry name" value="Nucleotide cyclase"/>
    <property type="match status" value="1"/>
</dbReference>
<dbReference type="SMART" id="SM00267">
    <property type="entry name" value="GGDEF"/>
    <property type="match status" value="1"/>
</dbReference>
<dbReference type="NCBIfam" id="TIGR00254">
    <property type="entry name" value="GGDEF"/>
    <property type="match status" value="1"/>
</dbReference>
<dbReference type="GO" id="GO:0052621">
    <property type="term" value="F:diguanylate cyclase activity"/>
    <property type="evidence" value="ECO:0007669"/>
    <property type="project" value="TreeGrafter"/>
</dbReference>
<dbReference type="Proteomes" id="UP000294902">
    <property type="component" value="Unassembled WGS sequence"/>
</dbReference>
<dbReference type="InterPro" id="IPR043128">
    <property type="entry name" value="Rev_trsase/Diguanyl_cyclase"/>
</dbReference>
<proteinExistence type="predicted"/>
<feature type="transmembrane region" description="Helical" evidence="1">
    <location>
        <begin position="169"/>
        <end position="191"/>
    </location>
</feature>
<reference evidence="3 4" key="1">
    <citation type="submission" date="2019-03" db="EMBL/GenBank/DDBJ databases">
        <title>Genomic Encyclopedia of Type Strains, Phase IV (KMG-IV): sequencing the most valuable type-strain genomes for metagenomic binning, comparative biology and taxonomic classification.</title>
        <authorList>
            <person name="Goeker M."/>
        </authorList>
    </citation>
    <scope>NUCLEOTIDE SEQUENCE [LARGE SCALE GENOMIC DNA]</scope>
    <source>
        <strain evidence="3 4">DSM 24629</strain>
    </source>
</reference>
<feature type="domain" description="GGDEF" evidence="2">
    <location>
        <begin position="240"/>
        <end position="368"/>
    </location>
</feature>
<feature type="transmembrane region" description="Helical" evidence="1">
    <location>
        <begin position="95"/>
        <end position="115"/>
    </location>
</feature>
<feature type="transmembrane region" description="Helical" evidence="1">
    <location>
        <begin position="121"/>
        <end position="138"/>
    </location>
</feature>
<feature type="transmembrane region" description="Helical" evidence="1">
    <location>
        <begin position="64"/>
        <end position="83"/>
    </location>
</feature>
<dbReference type="Pfam" id="PF00990">
    <property type="entry name" value="GGDEF"/>
    <property type="match status" value="1"/>
</dbReference>
<evidence type="ECO:0000256" key="1">
    <source>
        <dbReference type="SAM" id="Phobius"/>
    </source>
</evidence>
<dbReference type="AlphaFoldDB" id="A0A4R3MS43"/>
<keyword evidence="4" id="KW-1185">Reference proteome</keyword>
<dbReference type="EMBL" id="SMAL01000001">
    <property type="protein sequence ID" value="TCT17038.1"/>
    <property type="molecule type" value="Genomic_DNA"/>
</dbReference>
<evidence type="ECO:0000313" key="3">
    <source>
        <dbReference type="EMBL" id="TCT17038.1"/>
    </source>
</evidence>
<sequence>MENIKKYNISFNGEFTEKNLEKEFFLYDMNRYIKVIGPIVLIFGIIYMLFIISDFLDIQKHNAFLEIFIIRLIFLIVSFIFCFSIKKAKNQIHIVYWITGYEMFAIMGFLLILLFYETLTYLVFFSVMSMILAIYIIPNKLFYSQILSICLSLCFFVFIIRNIEGMEISIGLNMVAYTCIVLIYCNIGAYLTNSYKRKQYVDSKELFRISITDPLTGIYNRGKFNKELYELINNCKRSGTPLSLAMFDIDNFKRVNDTYGHLMGDCILKGITSTVQKGIREIDIFARWGGEEFVILLPNTNIEQAYEIVEKTRVCIQQNVYSNIENITCSFGVVELRDDDDEDSLIKRVDKLLYDAKASGKNIVVSDVNFNNRNNNRVYFL</sequence>
<evidence type="ECO:0000313" key="4">
    <source>
        <dbReference type="Proteomes" id="UP000294902"/>
    </source>
</evidence>
<evidence type="ECO:0000259" key="2">
    <source>
        <dbReference type="PROSITE" id="PS50887"/>
    </source>
</evidence>
<dbReference type="OrthoDB" id="185601at2"/>
<dbReference type="RefSeq" id="WP_132249599.1">
    <property type="nucleotide sequence ID" value="NZ_SMAL01000001.1"/>
</dbReference>
<dbReference type="Gene3D" id="3.30.70.270">
    <property type="match status" value="1"/>
</dbReference>
<dbReference type="PROSITE" id="PS50887">
    <property type="entry name" value="GGDEF"/>
    <property type="match status" value="1"/>
</dbReference>
<dbReference type="PANTHER" id="PTHR45138">
    <property type="entry name" value="REGULATORY COMPONENTS OF SENSORY TRANSDUCTION SYSTEM"/>
    <property type="match status" value="1"/>
</dbReference>
<gene>
    <name evidence="3" type="ORF">EDC18_101334</name>
</gene>
<comment type="caution">
    <text evidence="3">The sequence shown here is derived from an EMBL/GenBank/DDBJ whole genome shotgun (WGS) entry which is preliminary data.</text>
</comment>
<name>A0A4R3MS43_9FIRM</name>
<dbReference type="InterPro" id="IPR000160">
    <property type="entry name" value="GGDEF_dom"/>
</dbReference>
<dbReference type="InterPro" id="IPR050469">
    <property type="entry name" value="Diguanylate_Cyclase"/>
</dbReference>
<protein>
    <submittedName>
        <fullName evidence="3">Diguanylate cyclase (GGDEF)-like protein</fullName>
    </submittedName>
</protein>
<keyword evidence="1" id="KW-0472">Membrane</keyword>
<feature type="transmembrane region" description="Helical" evidence="1">
    <location>
        <begin position="145"/>
        <end position="163"/>
    </location>
</feature>
<dbReference type="CDD" id="cd01949">
    <property type="entry name" value="GGDEF"/>
    <property type="match status" value="1"/>
</dbReference>
<dbReference type="InterPro" id="IPR029787">
    <property type="entry name" value="Nucleotide_cyclase"/>
</dbReference>